<dbReference type="Gene3D" id="2.20.200.10">
    <property type="entry name" value="Outer membrane efflux proteins (OEP)"/>
    <property type="match status" value="1"/>
</dbReference>
<dbReference type="Gene3D" id="1.20.1600.10">
    <property type="entry name" value="Outer membrane efflux proteins (OEP)"/>
    <property type="match status" value="1"/>
</dbReference>
<reference evidence="4 5" key="1">
    <citation type="journal article" date="2018" name="Nat. Biotechnol.">
        <title>A standardized bacterial taxonomy based on genome phylogeny substantially revises the tree of life.</title>
        <authorList>
            <person name="Parks D.H."/>
            <person name="Chuvochina M."/>
            <person name="Waite D.W."/>
            <person name="Rinke C."/>
            <person name="Skarshewski A."/>
            <person name="Chaumeil P.A."/>
            <person name="Hugenholtz P."/>
        </authorList>
    </citation>
    <scope>NUCLEOTIDE SEQUENCE [LARGE SCALE GENOMIC DNA]</scope>
    <source>
        <strain evidence="4">UBA9667</strain>
    </source>
</reference>
<accession>A0A3D2SCT9</accession>
<evidence type="ECO:0000256" key="3">
    <source>
        <dbReference type="SAM" id="Coils"/>
    </source>
</evidence>
<comment type="caution">
    <text evidence="4">The sequence shown here is derived from an EMBL/GenBank/DDBJ whole genome shotgun (WGS) entry which is preliminary data.</text>
</comment>
<dbReference type="GO" id="GO:0005886">
    <property type="term" value="C:plasma membrane"/>
    <property type="evidence" value="ECO:0007669"/>
    <property type="project" value="UniProtKB-SubCell"/>
</dbReference>
<keyword evidence="2" id="KW-1134">Transmembrane beta strand</keyword>
<keyword evidence="2" id="KW-0472">Membrane</keyword>
<dbReference type="InterPro" id="IPR003423">
    <property type="entry name" value="OMP_efflux"/>
</dbReference>
<dbReference type="NCBIfam" id="TIGR01845">
    <property type="entry name" value="outer_NodT"/>
    <property type="match status" value="1"/>
</dbReference>
<evidence type="ECO:0000313" key="5">
    <source>
        <dbReference type="Proteomes" id="UP000263098"/>
    </source>
</evidence>
<dbReference type="PANTHER" id="PTHR30203">
    <property type="entry name" value="OUTER MEMBRANE CATION EFFLUX PROTEIN"/>
    <property type="match status" value="1"/>
</dbReference>
<dbReference type="InterPro" id="IPR010131">
    <property type="entry name" value="MdtP/NodT-like"/>
</dbReference>
<dbReference type="PANTHER" id="PTHR30203:SF33">
    <property type="entry name" value="BLR4455 PROTEIN"/>
    <property type="match status" value="1"/>
</dbReference>
<dbReference type="Proteomes" id="UP000263098">
    <property type="component" value="Unassembled WGS sequence"/>
</dbReference>
<sequence length="459" mass="50039">MKKQILLMVCATALLSSCRIYSSYDRPDVTTSGLYRDTASVNDTLAVTDTTNMGNLPWTEVFTDPKLQALIQKGLENNTDLLSASLKVKQAEAMLTSARLSFLPSFALTPQGTVSSFDHAKATQTYQLPVSASWEVDLFGKLLNAERSKKALLLQSKAYQQAVKTRVIASIANTYYTLLMLDKQLEISLETAEAWKQSVETTRKLMTIGSANESAVSSTEANYLSVQASLAELRRQIRETENSLSLLLGQVPQTVDRGRIDEQELPAHLATGVPVQLLANRPDVKQSEMSLASAYYVTNQAYSAFYPSLTITGALGWTNSAGAAIINPGKMIASAVGSLTQPLFNKGQLIANLKVAKAQQEEALLAFQYSLLNAGSEVSNALVLYNSSTEKSRLEADQVRSLERVVSYTQQLFNLGSASYLEVLTAQKSLLGAQLSKVSDDFYRMQAVVNLYYALGGGR</sequence>
<dbReference type="AlphaFoldDB" id="A0A3D2SCT9"/>
<name>A0A3D2SCT9_9BACE</name>
<dbReference type="EMBL" id="DPVG01000172">
    <property type="protein sequence ID" value="HCK24075.1"/>
    <property type="molecule type" value="Genomic_DNA"/>
</dbReference>
<gene>
    <name evidence="4" type="ORF">DHW31_04695</name>
</gene>
<feature type="coiled-coil region" evidence="3">
    <location>
        <begin position="223"/>
        <end position="250"/>
    </location>
</feature>
<dbReference type="SUPFAM" id="SSF56954">
    <property type="entry name" value="Outer membrane efflux proteins (OEP)"/>
    <property type="match status" value="1"/>
</dbReference>
<keyword evidence="3" id="KW-0175">Coiled coil</keyword>
<evidence type="ECO:0000256" key="2">
    <source>
        <dbReference type="RuleBase" id="RU362097"/>
    </source>
</evidence>
<evidence type="ECO:0000256" key="1">
    <source>
        <dbReference type="ARBA" id="ARBA00007613"/>
    </source>
</evidence>
<keyword evidence="2" id="KW-0564">Palmitate</keyword>
<protein>
    <submittedName>
        <fullName evidence="4">Multidrug transporter</fullName>
    </submittedName>
</protein>
<comment type="subcellular location">
    <subcellularLocation>
        <location evidence="2">Cell membrane</location>
        <topology evidence="2">Lipid-anchor</topology>
    </subcellularLocation>
</comment>
<keyword evidence="2" id="KW-0449">Lipoprotein</keyword>
<dbReference type="PROSITE" id="PS51257">
    <property type="entry name" value="PROKAR_LIPOPROTEIN"/>
    <property type="match status" value="1"/>
</dbReference>
<dbReference type="GO" id="GO:0015562">
    <property type="term" value="F:efflux transmembrane transporter activity"/>
    <property type="evidence" value="ECO:0007669"/>
    <property type="project" value="InterPro"/>
</dbReference>
<evidence type="ECO:0000313" key="4">
    <source>
        <dbReference type="EMBL" id="HCK24075.1"/>
    </source>
</evidence>
<dbReference type="Pfam" id="PF02321">
    <property type="entry name" value="OEP"/>
    <property type="match status" value="2"/>
</dbReference>
<comment type="similarity">
    <text evidence="1 2">Belongs to the outer membrane factor (OMF) (TC 1.B.17) family.</text>
</comment>
<proteinExistence type="inferred from homology"/>
<keyword evidence="2" id="KW-0812">Transmembrane</keyword>
<organism evidence="4 5">
    <name type="scientific">Bacteroides graminisolvens</name>
    <dbReference type="NCBI Taxonomy" id="477666"/>
    <lineage>
        <taxon>Bacteria</taxon>
        <taxon>Pseudomonadati</taxon>
        <taxon>Bacteroidota</taxon>
        <taxon>Bacteroidia</taxon>
        <taxon>Bacteroidales</taxon>
        <taxon>Bacteroidaceae</taxon>
        <taxon>Bacteroides</taxon>
    </lineage>
</organism>